<accession>A0A840PG39</accession>
<sequence length="215" mass="23655">MELNDITFVVIDFETVTPAGRRPEPTEVAAIAARHRDGALTETARFTSLIRPPEDVTLTPYDIAQTGITPAMLADAPAASEVMSALDGRLTRPPYLLVAHNAPYEAGLIFDQRDHCPALARIPLLDTVRLARTAYPDLARHRLDDLLRHLAIPAPPDRHRALADVVVTLAVFGRLLDDGPWNSLSHLRRIAEITPKLLELEQEAAKGQQESLFGL</sequence>
<evidence type="ECO:0000259" key="4">
    <source>
        <dbReference type="SMART" id="SM00479"/>
    </source>
</evidence>
<evidence type="ECO:0000256" key="3">
    <source>
        <dbReference type="ARBA" id="ARBA00022839"/>
    </source>
</evidence>
<dbReference type="InterPro" id="IPR036397">
    <property type="entry name" value="RNaseH_sf"/>
</dbReference>
<dbReference type="SUPFAM" id="SSF53098">
    <property type="entry name" value="Ribonuclease H-like"/>
    <property type="match status" value="1"/>
</dbReference>
<dbReference type="PANTHER" id="PTHR30231">
    <property type="entry name" value="DNA POLYMERASE III SUBUNIT EPSILON"/>
    <property type="match status" value="1"/>
</dbReference>
<dbReference type="Gene3D" id="3.30.420.10">
    <property type="entry name" value="Ribonuclease H-like superfamily/Ribonuclease H"/>
    <property type="match status" value="1"/>
</dbReference>
<evidence type="ECO:0000313" key="5">
    <source>
        <dbReference type="EMBL" id="MBB5135005.1"/>
    </source>
</evidence>
<proteinExistence type="predicted"/>
<dbReference type="AlphaFoldDB" id="A0A840PG39"/>
<keyword evidence="5" id="KW-0808">Transferase</keyword>
<dbReference type="InterPro" id="IPR013520">
    <property type="entry name" value="Ribonucl_H"/>
</dbReference>
<keyword evidence="3" id="KW-0269">Exonuclease</keyword>
<dbReference type="Pfam" id="PF00929">
    <property type="entry name" value="RNase_T"/>
    <property type="match status" value="1"/>
</dbReference>
<keyword evidence="1" id="KW-0540">Nuclease</keyword>
<feature type="domain" description="Exonuclease" evidence="4">
    <location>
        <begin position="7"/>
        <end position="181"/>
    </location>
</feature>
<dbReference type="GO" id="GO:0003887">
    <property type="term" value="F:DNA-directed DNA polymerase activity"/>
    <property type="evidence" value="ECO:0007669"/>
    <property type="project" value="UniProtKB-EC"/>
</dbReference>
<dbReference type="GO" id="GO:0003676">
    <property type="term" value="F:nucleic acid binding"/>
    <property type="evidence" value="ECO:0007669"/>
    <property type="project" value="InterPro"/>
</dbReference>
<dbReference type="EC" id="2.7.7.7" evidence="5"/>
<keyword evidence="6" id="KW-1185">Reference proteome</keyword>
<evidence type="ECO:0000256" key="2">
    <source>
        <dbReference type="ARBA" id="ARBA00022801"/>
    </source>
</evidence>
<dbReference type="CDD" id="cd06127">
    <property type="entry name" value="DEDDh"/>
    <property type="match status" value="1"/>
</dbReference>
<dbReference type="Proteomes" id="UP000578449">
    <property type="component" value="Unassembled WGS sequence"/>
</dbReference>
<dbReference type="GO" id="GO:0008408">
    <property type="term" value="F:3'-5' exonuclease activity"/>
    <property type="evidence" value="ECO:0007669"/>
    <property type="project" value="TreeGrafter"/>
</dbReference>
<evidence type="ECO:0000256" key="1">
    <source>
        <dbReference type="ARBA" id="ARBA00022722"/>
    </source>
</evidence>
<dbReference type="PANTHER" id="PTHR30231:SF4">
    <property type="entry name" value="PROTEIN NEN2"/>
    <property type="match status" value="1"/>
</dbReference>
<dbReference type="InterPro" id="IPR012337">
    <property type="entry name" value="RNaseH-like_sf"/>
</dbReference>
<organism evidence="5 6">
    <name type="scientific">Thermocatellispora tengchongensis</name>
    <dbReference type="NCBI Taxonomy" id="1073253"/>
    <lineage>
        <taxon>Bacteria</taxon>
        <taxon>Bacillati</taxon>
        <taxon>Actinomycetota</taxon>
        <taxon>Actinomycetes</taxon>
        <taxon>Streptosporangiales</taxon>
        <taxon>Streptosporangiaceae</taxon>
        <taxon>Thermocatellispora</taxon>
    </lineage>
</organism>
<protein>
    <submittedName>
        <fullName evidence="5">DNA polymerase-3 subunit epsilon</fullName>
        <ecNumber evidence="5">2.7.7.7</ecNumber>
    </submittedName>
</protein>
<dbReference type="SMART" id="SM00479">
    <property type="entry name" value="EXOIII"/>
    <property type="match status" value="1"/>
</dbReference>
<dbReference type="RefSeq" id="WP_185051859.1">
    <property type="nucleotide sequence ID" value="NZ_BAABIX010000004.1"/>
</dbReference>
<name>A0A840PG39_9ACTN</name>
<dbReference type="EMBL" id="JACHGN010000009">
    <property type="protein sequence ID" value="MBB5135005.1"/>
    <property type="molecule type" value="Genomic_DNA"/>
</dbReference>
<gene>
    <name evidence="5" type="ORF">HNP84_004739</name>
</gene>
<evidence type="ECO:0000313" key="6">
    <source>
        <dbReference type="Proteomes" id="UP000578449"/>
    </source>
</evidence>
<reference evidence="5 6" key="1">
    <citation type="submission" date="2020-08" db="EMBL/GenBank/DDBJ databases">
        <title>Genomic Encyclopedia of Type Strains, Phase IV (KMG-IV): sequencing the most valuable type-strain genomes for metagenomic binning, comparative biology and taxonomic classification.</title>
        <authorList>
            <person name="Goeker M."/>
        </authorList>
    </citation>
    <scope>NUCLEOTIDE SEQUENCE [LARGE SCALE GENOMIC DNA]</scope>
    <source>
        <strain evidence="5 6">DSM 45615</strain>
    </source>
</reference>
<keyword evidence="2" id="KW-0378">Hydrolase</keyword>
<keyword evidence="5" id="KW-0548">Nucleotidyltransferase</keyword>
<comment type="caution">
    <text evidence="5">The sequence shown here is derived from an EMBL/GenBank/DDBJ whole genome shotgun (WGS) entry which is preliminary data.</text>
</comment>